<dbReference type="Pfam" id="PF04748">
    <property type="entry name" value="Polysacc_deac_2"/>
    <property type="match status" value="1"/>
</dbReference>
<accession>A0A1X7LH11</accession>
<dbReference type="InterPro" id="IPR011330">
    <property type="entry name" value="Glyco_hydro/deAcase_b/a-brl"/>
</dbReference>
<evidence type="ECO:0000313" key="2">
    <source>
        <dbReference type="EMBL" id="SMG53146.1"/>
    </source>
</evidence>
<organism evidence="2 3">
    <name type="scientific">Paenibacillus aquistagni</name>
    <dbReference type="NCBI Taxonomy" id="1852522"/>
    <lineage>
        <taxon>Bacteria</taxon>
        <taxon>Bacillati</taxon>
        <taxon>Bacillota</taxon>
        <taxon>Bacilli</taxon>
        <taxon>Bacillales</taxon>
        <taxon>Paenibacillaceae</taxon>
        <taxon>Paenibacillus</taxon>
    </lineage>
</organism>
<reference evidence="2 3" key="1">
    <citation type="submission" date="2017-04" db="EMBL/GenBank/DDBJ databases">
        <authorList>
            <person name="Afonso C.L."/>
            <person name="Miller P.J."/>
            <person name="Scott M.A."/>
            <person name="Spackman E."/>
            <person name="Goraichik I."/>
            <person name="Dimitrov K.M."/>
            <person name="Suarez D.L."/>
            <person name="Swayne D.E."/>
        </authorList>
    </citation>
    <scope>NUCLEOTIDE SEQUENCE [LARGE SCALE GENOMIC DNA]</scope>
    <source>
        <strain evidence="2 3">11</strain>
    </source>
</reference>
<dbReference type="AlphaFoldDB" id="A0A1X7LH11"/>
<dbReference type="CDD" id="cd10936">
    <property type="entry name" value="CE4_DAC2"/>
    <property type="match status" value="1"/>
</dbReference>
<keyword evidence="1" id="KW-1133">Transmembrane helix</keyword>
<keyword evidence="1" id="KW-0472">Membrane</keyword>
<keyword evidence="3" id="KW-1185">Reference proteome</keyword>
<keyword evidence="1" id="KW-0812">Transmembrane</keyword>
<evidence type="ECO:0000256" key="1">
    <source>
        <dbReference type="SAM" id="Phobius"/>
    </source>
</evidence>
<dbReference type="EMBL" id="FXAZ01000005">
    <property type="protein sequence ID" value="SMG53146.1"/>
    <property type="molecule type" value="Genomic_DNA"/>
</dbReference>
<evidence type="ECO:0000313" key="3">
    <source>
        <dbReference type="Proteomes" id="UP000193834"/>
    </source>
</evidence>
<dbReference type="RefSeq" id="WP_085496205.1">
    <property type="nucleotide sequence ID" value="NZ_FXAZ01000005.1"/>
</dbReference>
<dbReference type="OrthoDB" id="9784811at2"/>
<dbReference type="InterPro" id="IPR006837">
    <property type="entry name" value="Divergent_DAC"/>
</dbReference>
<proteinExistence type="predicted"/>
<dbReference type="Gene3D" id="3.20.20.370">
    <property type="entry name" value="Glycoside hydrolase/deacetylase"/>
    <property type="match status" value="1"/>
</dbReference>
<gene>
    <name evidence="2" type="ORF">SAMN06295960_3449</name>
</gene>
<dbReference type="SUPFAM" id="SSF88713">
    <property type="entry name" value="Glycoside hydrolase/deacetylase"/>
    <property type="match status" value="1"/>
</dbReference>
<sequence length="287" mass="31933">MNNWFISKAVDNTAFRHCIHTSSRIVLVSSLLLLCFTLIWGIPIAAAESSLNPSDAASNKKVAIVIDDFGNRMKGTVEMMKLPVPITVAVMPFLPSSKEDAEMAYNMGHEVIVHMPMEPKHGRASWLGPGAILSNLSDEEIEKRVREAIDAVPHAVGMNNHMGSKITGDKHIMGIILRVCKEKGMYYLDSKTNYRSVAGEVAEQLNVPIVYNQVFLDDVHTEAHVTKQWEEILKRMTYQSSCVTIGHVGHQGQKTAAVLHRTVPTAMKAYQFVRISELAYQGKLPHQ</sequence>
<dbReference type="PANTHER" id="PTHR30105">
    <property type="entry name" value="UNCHARACTERIZED YIBQ-RELATED"/>
    <property type="match status" value="1"/>
</dbReference>
<feature type="transmembrane region" description="Helical" evidence="1">
    <location>
        <begin position="25"/>
        <end position="46"/>
    </location>
</feature>
<name>A0A1X7LH11_9BACL</name>
<evidence type="ECO:0008006" key="4">
    <source>
        <dbReference type="Google" id="ProtNLM"/>
    </source>
</evidence>
<dbReference type="PANTHER" id="PTHR30105:SF2">
    <property type="entry name" value="DIVERGENT POLYSACCHARIDE DEACETYLASE SUPERFAMILY"/>
    <property type="match status" value="1"/>
</dbReference>
<dbReference type="GO" id="GO:0005975">
    <property type="term" value="P:carbohydrate metabolic process"/>
    <property type="evidence" value="ECO:0007669"/>
    <property type="project" value="InterPro"/>
</dbReference>
<protein>
    <recommendedName>
        <fullName evidence="4">Divergent polysaccharide deacetylase</fullName>
    </recommendedName>
</protein>
<dbReference type="Proteomes" id="UP000193834">
    <property type="component" value="Unassembled WGS sequence"/>
</dbReference>